<gene>
    <name evidence="1" type="ORF">PNH38_14225</name>
</gene>
<evidence type="ECO:0008006" key="3">
    <source>
        <dbReference type="Google" id="ProtNLM"/>
    </source>
</evidence>
<reference evidence="1 2" key="1">
    <citation type="submission" date="2023-01" db="EMBL/GenBank/DDBJ databases">
        <title>Genome-based reclassification of Anoxybacillus geothermalis as a later heterotypic synonym of Anoxybacillus rupiensis.</title>
        <authorList>
            <person name="Inan Bektas K."/>
            <person name="Canakci S."/>
            <person name="Belduz A.A."/>
            <person name="Guler H.H."/>
        </authorList>
    </citation>
    <scope>NUCLEOTIDE SEQUENCE [LARGE SCALE GENOMIC DNA]</scope>
    <source>
        <strain evidence="1 2">DSM 17127</strain>
    </source>
</reference>
<sequence length="47" mass="5317">MFRAAKIDRASLLFSHAYNMGANTSIHSNLLSSKLSYRFLSKKNRAV</sequence>
<dbReference type="EMBL" id="JAQOTG010000016">
    <property type="protein sequence ID" value="MDE8565014.1"/>
    <property type="molecule type" value="Genomic_DNA"/>
</dbReference>
<evidence type="ECO:0000313" key="2">
    <source>
        <dbReference type="Proteomes" id="UP001213979"/>
    </source>
</evidence>
<keyword evidence="2" id="KW-1185">Reference proteome</keyword>
<dbReference type="Proteomes" id="UP001213979">
    <property type="component" value="Unassembled WGS sequence"/>
</dbReference>
<protein>
    <recommendedName>
        <fullName evidence="3">Transglycosylase SLT domain-containing protein</fullName>
    </recommendedName>
</protein>
<evidence type="ECO:0000313" key="1">
    <source>
        <dbReference type="EMBL" id="MDE8565014.1"/>
    </source>
</evidence>
<accession>A0ABT5W826</accession>
<proteinExistence type="predicted"/>
<comment type="caution">
    <text evidence="1">The sequence shown here is derived from an EMBL/GenBank/DDBJ whole genome shotgun (WGS) entry which is preliminary data.</text>
</comment>
<name>A0ABT5W826_9BACL</name>
<organism evidence="1 2">
    <name type="scientific">Anoxybacteroides rupiense</name>
    <dbReference type="NCBI Taxonomy" id="311460"/>
    <lineage>
        <taxon>Bacteria</taxon>
        <taxon>Bacillati</taxon>
        <taxon>Bacillota</taxon>
        <taxon>Bacilli</taxon>
        <taxon>Bacillales</taxon>
        <taxon>Anoxybacillaceae</taxon>
        <taxon>Anoxybacteroides</taxon>
    </lineage>
</organism>